<evidence type="ECO:0000256" key="2">
    <source>
        <dbReference type="ARBA" id="ARBA00022737"/>
    </source>
</evidence>
<dbReference type="SUPFAM" id="SSF57667">
    <property type="entry name" value="beta-beta-alpha zinc fingers"/>
    <property type="match status" value="2"/>
</dbReference>
<dbReference type="GO" id="GO:0000729">
    <property type="term" value="P:DNA double-strand break processing"/>
    <property type="evidence" value="ECO:0007669"/>
    <property type="project" value="TreeGrafter"/>
</dbReference>
<organism evidence="7 8">
    <name type="scientific">Ooceraea biroi</name>
    <name type="common">Clonal raider ant</name>
    <name type="synonym">Cerapachys biroi</name>
    <dbReference type="NCBI Taxonomy" id="2015173"/>
    <lineage>
        <taxon>Eukaryota</taxon>
        <taxon>Metazoa</taxon>
        <taxon>Ecdysozoa</taxon>
        <taxon>Arthropoda</taxon>
        <taxon>Hexapoda</taxon>
        <taxon>Insecta</taxon>
        <taxon>Pterygota</taxon>
        <taxon>Neoptera</taxon>
        <taxon>Endopterygota</taxon>
        <taxon>Hymenoptera</taxon>
        <taxon>Apocrita</taxon>
        <taxon>Aculeata</taxon>
        <taxon>Formicoidea</taxon>
        <taxon>Formicidae</taxon>
        <taxon>Dorylinae</taxon>
        <taxon>Ooceraea</taxon>
    </lineage>
</organism>
<dbReference type="GO" id="GO:0031297">
    <property type="term" value="P:replication fork processing"/>
    <property type="evidence" value="ECO:0007669"/>
    <property type="project" value="TreeGrafter"/>
</dbReference>
<feature type="domain" description="C2H2-type" evidence="6">
    <location>
        <begin position="461"/>
        <end position="488"/>
    </location>
</feature>
<dbReference type="InterPro" id="IPR036236">
    <property type="entry name" value="Znf_C2H2_sf"/>
</dbReference>
<dbReference type="PANTHER" id="PTHR46060:SF2">
    <property type="entry name" value="HISTONE-LYSINE N-METHYLTRANSFERASE SETMAR"/>
    <property type="match status" value="1"/>
</dbReference>
<dbReference type="Pfam" id="PF13412">
    <property type="entry name" value="HTH_24"/>
    <property type="match status" value="1"/>
</dbReference>
<dbReference type="PROSITE" id="PS50157">
    <property type="entry name" value="ZINC_FINGER_C2H2_2"/>
    <property type="match status" value="4"/>
</dbReference>
<dbReference type="Pfam" id="PF00096">
    <property type="entry name" value="zf-C2H2"/>
    <property type="match status" value="3"/>
</dbReference>
<dbReference type="Gene3D" id="1.10.10.1450">
    <property type="match status" value="1"/>
</dbReference>
<dbReference type="InterPro" id="IPR036397">
    <property type="entry name" value="RNaseH_sf"/>
</dbReference>
<sequence>MENQKEHFRHILFYYFRKGKNAVQAHKKLCHVYGEDALKLRQCQNWFTKFRSGDFYVKDAPRSGRPIEIDDDKIKALIDSNRRLTTREIAENLNISKSSVENHLKRLGYINVYCRQLDKLNDAIKQKRRELVNRKGVVFHHDNARPRTSLVTREKLLQLGWDVLPHPPYSPDLAPSDYHLFRSLQNALNGKIRGPYLTMWSDKLLQLCDTSQINIPNYSQSTPVLDLQPNNLQAQFVLGNMCASQANIVKQELSEEEKDSSKDSDIQLRQREATQYFQKLQATSLPHTLQHIIKLQTEQVKKEKEEEKIEHTQNNILNIPNIFRNIALQSNSGFPSPPDPMLGISPDISLHMEMEQQENEGNFQPVLKVEQQVQTDAPRPEKRPRFRAKIGEVKITISADGTVLYCCPECNIGLPNKADIEQHIQAHLQERKYMCKECGYMLKRKEHLDQHMRGHSNDRPYKCTVCQKGFKRNEHLTRHYSIHSGNKNFSCTTCKKAFSRKDHLSKHMQTHTGMRKSKMKEDTYYVDQKDKLSEKSDIDIAAMPKQEVSYVMKDSLLPKQEATLLHHIQNLQNPSFLQTIVALKEQTLRDANQSQHEENININDVLPQNVRYLMPS</sequence>
<feature type="domain" description="C2H2-type" evidence="6">
    <location>
        <begin position="489"/>
        <end position="516"/>
    </location>
</feature>
<dbReference type="PANTHER" id="PTHR46060">
    <property type="entry name" value="MARINER MOS1 TRANSPOSASE-LIKE PROTEIN"/>
    <property type="match status" value="1"/>
</dbReference>
<dbReference type="OrthoDB" id="3176202at2759"/>
<dbReference type="GO" id="GO:0003697">
    <property type="term" value="F:single-stranded DNA binding"/>
    <property type="evidence" value="ECO:0007669"/>
    <property type="project" value="TreeGrafter"/>
</dbReference>
<evidence type="ECO:0000256" key="4">
    <source>
        <dbReference type="ARBA" id="ARBA00022833"/>
    </source>
</evidence>
<dbReference type="GO" id="GO:0005634">
    <property type="term" value="C:nucleus"/>
    <property type="evidence" value="ECO:0007669"/>
    <property type="project" value="TreeGrafter"/>
</dbReference>
<dbReference type="Proteomes" id="UP000053097">
    <property type="component" value="Unassembled WGS sequence"/>
</dbReference>
<dbReference type="InterPro" id="IPR052709">
    <property type="entry name" value="Transposase-MT_Hybrid"/>
</dbReference>
<dbReference type="GO" id="GO:0008270">
    <property type="term" value="F:zinc ion binding"/>
    <property type="evidence" value="ECO:0007669"/>
    <property type="project" value="UniProtKB-KW"/>
</dbReference>
<keyword evidence="1" id="KW-0479">Metal-binding</keyword>
<dbReference type="FunFam" id="3.30.160.60:FF:000624">
    <property type="entry name" value="zinc finger protein 697"/>
    <property type="match status" value="1"/>
</dbReference>
<dbReference type="GO" id="GO:0000014">
    <property type="term" value="F:single-stranded DNA endodeoxyribonuclease activity"/>
    <property type="evidence" value="ECO:0007669"/>
    <property type="project" value="TreeGrafter"/>
</dbReference>
<dbReference type="GO" id="GO:0003690">
    <property type="term" value="F:double-stranded DNA binding"/>
    <property type="evidence" value="ECO:0007669"/>
    <property type="project" value="TreeGrafter"/>
</dbReference>
<dbReference type="InterPro" id="IPR036388">
    <property type="entry name" value="WH-like_DNA-bd_sf"/>
</dbReference>
<dbReference type="GO" id="GO:0044547">
    <property type="term" value="F:DNA topoisomerase binding"/>
    <property type="evidence" value="ECO:0007669"/>
    <property type="project" value="TreeGrafter"/>
</dbReference>
<dbReference type="InterPro" id="IPR041426">
    <property type="entry name" value="Mos1_HTH"/>
</dbReference>
<evidence type="ECO:0000313" key="7">
    <source>
        <dbReference type="EMBL" id="EZA57830.1"/>
    </source>
</evidence>
<reference evidence="7 8" key="1">
    <citation type="journal article" date="2014" name="Curr. Biol.">
        <title>The genome of the clonal raider ant Cerapachys biroi.</title>
        <authorList>
            <person name="Oxley P.R."/>
            <person name="Ji L."/>
            <person name="Fetter-Pruneda I."/>
            <person name="McKenzie S.K."/>
            <person name="Li C."/>
            <person name="Hu H."/>
            <person name="Zhang G."/>
            <person name="Kronauer D.J."/>
        </authorList>
    </citation>
    <scope>NUCLEOTIDE SEQUENCE [LARGE SCALE GENOMIC DNA]</scope>
</reference>
<dbReference type="AlphaFoldDB" id="A0A026WP86"/>
<evidence type="ECO:0000256" key="1">
    <source>
        <dbReference type="ARBA" id="ARBA00022723"/>
    </source>
</evidence>
<dbReference type="Gene3D" id="3.30.420.10">
    <property type="entry name" value="Ribonuclease H-like superfamily/Ribonuclease H"/>
    <property type="match status" value="1"/>
</dbReference>
<dbReference type="GO" id="GO:0042800">
    <property type="term" value="F:histone H3K4 methyltransferase activity"/>
    <property type="evidence" value="ECO:0007669"/>
    <property type="project" value="TreeGrafter"/>
</dbReference>
<dbReference type="FunFam" id="3.30.160.60:FF:001217">
    <property type="entry name" value="zinc finger protein 319"/>
    <property type="match status" value="1"/>
</dbReference>
<feature type="domain" description="C2H2-type" evidence="6">
    <location>
        <begin position="433"/>
        <end position="460"/>
    </location>
</feature>
<protein>
    <recommendedName>
        <fullName evidence="6">C2H2-type domain-containing protein</fullName>
    </recommendedName>
</protein>
<dbReference type="PROSITE" id="PS00028">
    <property type="entry name" value="ZINC_FINGER_C2H2_1"/>
    <property type="match status" value="4"/>
</dbReference>
<accession>A0A026WP86</accession>
<dbReference type="SMART" id="SM00355">
    <property type="entry name" value="ZnF_C2H2"/>
    <property type="match status" value="4"/>
</dbReference>
<evidence type="ECO:0000256" key="3">
    <source>
        <dbReference type="ARBA" id="ARBA00022771"/>
    </source>
</evidence>
<keyword evidence="4" id="KW-0862">Zinc</keyword>
<dbReference type="InterPro" id="IPR011991">
    <property type="entry name" value="ArsR-like_HTH"/>
</dbReference>
<keyword evidence="3 5" id="KW-0863">Zinc-finger</keyword>
<proteinExistence type="predicted"/>
<dbReference type="GO" id="GO:0044774">
    <property type="term" value="P:mitotic DNA integrity checkpoint signaling"/>
    <property type="evidence" value="ECO:0007669"/>
    <property type="project" value="TreeGrafter"/>
</dbReference>
<dbReference type="Gene3D" id="3.30.160.60">
    <property type="entry name" value="Classic Zinc Finger"/>
    <property type="match status" value="3"/>
</dbReference>
<name>A0A026WP86_OOCBI</name>
<dbReference type="GO" id="GO:0035861">
    <property type="term" value="C:site of double-strand break"/>
    <property type="evidence" value="ECO:0007669"/>
    <property type="project" value="TreeGrafter"/>
</dbReference>
<dbReference type="CDD" id="cd00090">
    <property type="entry name" value="HTH_ARSR"/>
    <property type="match status" value="1"/>
</dbReference>
<evidence type="ECO:0000259" key="6">
    <source>
        <dbReference type="PROSITE" id="PS50157"/>
    </source>
</evidence>
<evidence type="ECO:0000313" key="8">
    <source>
        <dbReference type="Proteomes" id="UP000053097"/>
    </source>
</evidence>
<dbReference type="Pfam" id="PF17906">
    <property type="entry name" value="HTH_48"/>
    <property type="match status" value="1"/>
</dbReference>
<gene>
    <name evidence="7" type="ORF">X777_00932</name>
</gene>
<dbReference type="GO" id="GO:0046975">
    <property type="term" value="F:histone H3K36 methyltransferase activity"/>
    <property type="evidence" value="ECO:0007669"/>
    <property type="project" value="TreeGrafter"/>
</dbReference>
<dbReference type="OMA" id="QQAVNMN"/>
<dbReference type="InterPro" id="IPR013087">
    <property type="entry name" value="Znf_C2H2_type"/>
</dbReference>
<dbReference type="EMBL" id="KK107139">
    <property type="protein sequence ID" value="EZA57830.1"/>
    <property type="molecule type" value="Genomic_DNA"/>
</dbReference>
<keyword evidence="8" id="KW-1185">Reference proteome</keyword>
<dbReference type="GO" id="GO:0000793">
    <property type="term" value="C:condensed chromosome"/>
    <property type="evidence" value="ECO:0007669"/>
    <property type="project" value="TreeGrafter"/>
</dbReference>
<evidence type="ECO:0000256" key="5">
    <source>
        <dbReference type="PROSITE-ProRule" id="PRU00042"/>
    </source>
</evidence>
<feature type="domain" description="C2H2-type" evidence="6">
    <location>
        <begin position="405"/>
        <end position="432"/>
    </location>
</feature>
<dbReference type="GO" id="GO:0015074">
    <property type="term" value="P:DNA integration"/>
    <property type="evidence" value="ECO:0007669"/>
    <property type="project" value="TreeGrafter"/>
</dbReference>
<keyword evidence="2" id="KW-0677">Repeat</keyword>
<dbReference type="GO" id="GO:0006303">
    <property type="term" value="P:double-strand break repair via nonhomologous end joining"/>
    <property type="evidence" value="ECO:0007669"/>
    <property type="project" value="TreeGrafter"/>
</dbReference>
<dbReference type="Gene3D" id="1.10.10.10">
    <property type="entry name" value="Winged helix-like DNA-binding domain superfamily/Winged helix DNA-binding domain"/>
    <property type="match status" value="1"/>
</dbReference>